<proteinExistence type="predicted"/>
<keyword evidence="2 4" id="KW-0863">Zinc-finger</keyword>
<dbReference type="InterPro" id="IPR013083">
    <property type="entry name" value="Znf_RING/FYVE/PHD"/>
</dbReference>
<dbReference type="SMART" id="SM00184">
    <property type="entry name" value="RING"/>
    <property type="match status" value="1"/>
</dbReference>
<sequence>MKHMRDALPIGTHVVKVTLPTNKRTAPPYLQSRTLLRKVASLNSSYLFLSHNTMASGFCYFSFPTPYVLLLDLFGLLRYAIFVVSMHLGFLFRRSDAESPTGDINHLVPHMDTRPPLSPTSLKARLPVVKFESLVERWAAREEQGEHVCVICMRGFEGSHEVRELSNCAHAFHTACLDSWMDEGRWTCPLCRSYLSSS</sequence>
<dbReference type="InterPro" id="IPR001841">
    <property type="entry name" value="Znf_RING"/>
</dbReference>
<evidence type="ECO:0000256" key="3">
    <source>
        <dbReference type="ARBA" id="ARBA00022833"/>
    </source>
</evidence>
<keyword evidence="9" id="KW-1185">Reference proteome</keyword>
<dbReference type="Gene3D" id="3.30.40.10">
    <property type="entry name" value="Zinc/RING finger domain, C3HC4 (zinc finger)"/>
    <property type="match status" value="1"/>
</dbReference>
<evidence type="ECO:0000256" key="2">
    <source>
        <dbReference type="ARBA" id="ARBA00022771"/>
    </source>
</evidence>
<dbReference type="InterPro" id="IPR011016">
    <property type="entry name" value="Znf_RING-CH"/>
</dbReference>
<evidence type="ECO:0000313" key="8">
    <source>
        <dbReference type="EMBL" id="THU69175.1"/>
    </source>
</evidence>
<evidence type="ECO:0008006" key="10">
    <source>
        <dbReference type="Google" id="ProtNLM"/>
    </source>
</evidence>
<dbReference type="SMART" id="SM00744">
    <property type="entry name" value="RINGv"/>
    <property type="match status" value="1"/>
</dbReference>
<protein>
    <recommendedName>
        <fullName evidence="10">RING-type domain-containing protein</fullName>
    </recommendedName>
</protein>
<reference evidence="8 9" key="1">
    <citation type="journal article" date="2019" name="Nat. Plants">
        <title>Genome sequencing of Musa balbisiana reveals subgenome evolution and function divergence in polyploid bananas.</title>
        <authorList>
            <person name="Yao X."/>
        </authorList>
    </citation>
    <scope>NUCLEOTIDE SEQUENCE [LARGE SCALE GENOMIC DNA]</scope>
    <source>
        <strain evidence="9">cv. DH-PKW</strain>
        <tissue evidence="8">Leaves</tissue>
    </source>
</reference>
<dbReference type="STRING" id="52838.A0A4V4H8V3"/>
<dbReference type="EMBL" id="PYDT01000002">
    <property type="protein sequence ID" value="THU69175.1"/>
    <property type="molecule type" value="Genomic_DNA"/>
</dbReference>
<feature type="domain" description="RING-type" evidence="6">
    <location>
        <begin position="149"/>
        <end position="192"/>
    </location>
</feature>
<dbReference type="Proteomes" id="UP000317650">
    <property type="component" value="Chromosome 8"/>
</dbReference>
<dbReference type="InterPro" id="IPR001763">
    <property type="entry name" value="Rhodanese-like_dom"/>
</dbReference>
<dbReference type="GO" id="GO:0008270">
    <property type="term" value="F:zinc ion binding"/>
    <property type="evidence" value="ECO:0007669"/>
    <property type="project" value="UniProtKB-KW"/>
</dbReference>
<keyword evidence="5" id="KW-1133">Transmembrane helix</keyword>
<evidence type="ECO:0000259" key="7">
    <source>
        <dbReference type="PROSITE" id="PS50206"/>
    </source>
</evidence>
<evidence type="ECO:0000256" key="4">
    <source>
        <dbReference type="PROSITE-ProRule" id="PRU00175"/>
    </source>
</evidence>
<dbReference type="PANTHER" id="PTHR45969">
    <property type="entry name" value="RING ZINC FINGER PROTEIN-RELATED"/>
    <property type="match status" value="1"/>
</dbReference>
<dbReference type="Pfam" id="PF13639">
    <property type="entry name" value="zf-RING_2"/>
    <property type="match status" value="1"/>
</dbReference>
<evidence type="ECO:0000256" key="1">
    <source>
        <dbReference type="ARBA" id="ARBA00022723"/>
    </source>
</evidence>
<evidence type="ECO:0000256" key="5">
    <source>
        <dbReference type="SAM" id="Phobius"/>
    </source>
</evidence>
<accession>A0A4V4H8V3</accession>
<keyword evidence="3" id="KW-0862">Zinc</keyword>
<keyword evidence="1" id="KW-0479">Metal-binding</keyword>
<name>A0A4V4H8V3_MUSBA</name>
<dbReference type="PROSITE" id="PS50206">
    <property type="entry name" value="RHODANESE_3"/>
    <property type="match status" value="1"/>
</dbReference>
<dbReference type="SUPFAM" id="SSF57850">
    <property type="entry name" value="RING/U-box"/>
    <property type="match status" value="1"/>
</dbReference>
<feature type="domain" description="Rhodanese" evidence="7">
    <location>
        <begin position="108"/>
        <end position="189"/>
    </location>
</feature>
<keyword evidence="5" id="KW-0472">Membrane</keyword>
<dbReference type="AlphaFoldDB" id="A0A4V4H8V3"/>
<keyword evidence="5" id="KW-0812">Transmembrane</keyword>
<dbReference type="PROSITE" id="PS50089">
    <property type="entry name" value="ZF_RING_2"/>
    <property type="match status" value="1"/>
</dbReference>
<feature type="transmembrane region" description="Helical" evidence="5">
    <location>
        <begin position="69"/>
        <end position="92"/>
    </location>
</feature>
<comment type="caution">
    <text evidence="8">The sequence shown here is derived from an EMBL/GenBank/DDBJ whole genome shotgun (WGS) entry which is preliminary data.</text>
</comment>
<dbReference type="GO" id="GO:0016567">
    <property type="term" value="P:protein ubiquitination"/>
    <property type="evidence" value="ECO:0007669"/>
    <property type="project" value="TreeGrafter"/>
</dbReference>
<evidence type="ECO:0000259" key="6">
    <source>
        <dbReference type="PROSITE" id="PS50089"/>
    </source>
</evidence>
<dbReference type="PANTHER" id="PTHR45969:SF81">
    <property type="entry name" value="OS08G0157400 PROTEIN"/>
    <property type="match status" value="1"/>
</dbReference>
<dbReference type="GO" id="GO:0061630">
    <property type="term" value="F:ubiquitin protein ligase activity"/>
    <property type="evidence" value="ECO:0007669"/>
    <property type="project" value="TreeGrafter"/>
</dbReference>
<gene>
    <name evidence="8" type="ORF">C4D60_Mb08t11640</name>
</gene>
<evidence type="ECO:0000313" key="9">
    <source>
        <dbReference type="Proteomes" id="UP000317650"/>
    </source>
</evidence>
<organism evidence="8 9">
    <name type="scientific">Musa balbisiana</name>
    <name type="common">Banana</name>
    <dbReference type="NCBI Taxonomy" id="52838"/>
    <lineage>
        <taxon>Eukaryota</taxon>
        <taxon>Viridiplantae</taxon>
        <taxon>Streptophyta</taxon>
        <taxon>Embryophyta</taxon>
        <taxon>Tracheophyta</taxon>
        <taxon>Spermatophyta</taxon>
        <taxon>Magnoliopsida</taxon>
        <taxon>Liliopsida</taxon>
        <taxon>Zingiberales</taxon>
        <taxon>Musaceae</taxon>
        <taxon>Musa</taxon>
    </lineage>
</organism>